<dbReference type="AlphaFoldDB" id="A0A8X7T029"/>
<evidence type="ECO:0000313" key="2">
    <source>
        <dbReference type="EMBL" id="KAE8255249.1"/>
    </source>
</evidence>
<evidence type="ECO:0000256" key="1">
    <source>
        <dbReference type="SAM" id="MobiDB-lite"/>
    </source>
</evidence>
<feature type="compositionally biased region" description="Basic and acidic residues" evidence="1">
    <location>
        <begin position="69"/>
        <end position="86"/>
    </location>
</feature>
<proteinExistence type="predicted"/>
<protein>
    <submittedName>
        <fullName evidence="2">Uncharacterized protein</fullName>
    </submittedName>
</protein>
<gene>
    <name evidence="2" type="ORF">A4X06_0g521</name>
</gene>
<organism evidence="2 3">
    <name type="scientific">Tilletia controversa</name>
    <name type="common">dwarf bunt fungus</name>
    <dbReference type="NCBI Taxonomy" id="13291"/>
    <lineage>
        <taxon>Eukaryota</taxon>
        <taxon>Fungi</taxon>
        <taxon>Dikarya</taxon>
        <taxon>Basidiomycota</taxon>
        <taxon>Ustilaginomycotina</taxon>
        <taxon>Exobasidiomycetes</taxon>
        <taxon>Tilletiales</taxon>
        <taxon>Tilletiaceae</taxon>
        <taxon>Tilletia</taxon>
    </lineage>
</organism>
<dbReference type="EMBL" id="LWDE02000027">
    <property type="protein sequence ID" value="KAE8255249.1"/>
    <property type="molecule type" value="Genomic_DNA"/>
</dbReference>
<sequence>MITLGSHTNSLTHSLRLPTLKTVSKAQTIVKEGKPAWMNHAAQQQRQPRPSGTIPSRSSTTSDGIYGDTLHEREGRSHVPKNDIKK</sequence>
<reference evidence="2" key="2">
    <citation type="journal article" date="2019" name="IMA Fungus">
        <title>Genome sequencing and comparison of five Tilletia species to identify candidate genes for the detection of regulated species infecting wheat.</title>
        <authorList>
            <person name="Nguyen H.D.T."/>
            <person name="Sultana T."/>
            <person name="Kesanakurti P."/>
            <person name="Hambleton S."/>
        </authorList>
    </citation>
    <scope>NUCLEOTIDE SEQUENCE</scope>
    <source>
        <strain evidence="2">DAOMC 236426</strain>
    </source>
</reference>
<name>A0A8X7T029_9BASI</name>
<comment type="caution">
    <text evidence="2">The sequence shown here is derived from an EMBL/GenBank/DDBJ whole genome shotgun (WGS) entry which is preliminary data.</text>
</comment>
<feature type="compositionally biased region" description="Polar residues" evidence="1">
    <location>
        <begin position="41"/>
        <end position="63"/>
    </location>
</feature>
<feature type="region of interest" description="Disordered" evidence="1">
    <location>
        <begin position="33"/>
        <end position="86"/>
    </location>
</feature>
<dbReference type="Proteomes" id="UP000077684">
    <property type="component" value="Unassembled WGS sequence"/>
</dbReference>
<accession>A0A8X7T029</accession>
<reference evidence="2" key="1">
    <citation type="submission" date="2016-04" db="EMBL/GenBank/DDBJ databases">
        <authorList>
            <person name="Nguyen H.D."/>
            <person name="Samba Siva P."/>
            <person name="Cullis J."/>
            <person name="Levesque C.A."/>
            <person name="Hambleton S."/>
        </authorList>
    </citation>
    <scope>NUCLEOTIDE SEQUENCE</scope>
    <source>
        <strain evidence="2">DAOMC 236426</strain>
    </source>
</reference>
<keyword evidence="3" id="KW-1185">Reference proteome</keyword>
<evidence type="ECO:0000313" key="3">
    <source>
        <dbReference type="Proteomes" id="UP000077684"/>
    </source>
</evidence>